<dbReference type="AlphaFoldDB" id="A0AAU9VE10"/>
<comment type="caution">
    <text evidence="2">The sequence shown here is derived from an EMBL/GenBank/DDBJ whole genome shotgun (WGS) entry which is preliminary data.</text>
</comment>
<dbReference type="Proteomes" id="UP001153954">
    <property type="component" value="Unassembled WGS sequence"/>
</dbReference>
<sequence>MTGRRYRDEKRDNSRRCRHDRSNSRSRSQLPESSLLPKCHDRSVSNRTPTRRDGSRHNSYDRTLDLILARFTAIKSILPGPSSSNKPSYLFTGRHAQLSLLSAAPVIVEGGNASAPETVGTVSCNPVGESISAGRQENAVDRIVGVLQALSKVRSQNYYISPFVPNVHNFDVCGVEVDRAKEINNWDDRECLGRVRR</sequence>
<proteinExistence type="predicted"/>
<evidence type="ECO:0000313" key="2">
    <source>
        <dbReference type="EMBL" id="CAH2108548.1"/>
    </source>
</evidence>
<organism evidence="2 3">
    <name type="scientific">Euphydryas editha</name>
    <name type="common">Edith's checkerspot</name>
    <dbReference type="NCBI Taxonomy" id="104508"/>
    <lineage>
        <taxon>Eukaryota</taxon>
        <taxon>Metazoa</taxon>
        <taxon>Ecdysozoa</taxon>
        <taxon>Arthropoda</taxon>
        <taxon>Hexapoda</taxon>
        <taxon>Insecta</taxon>
        <taxon>Pterygota</taxon>
        <taxon>Neoptera</taxon>
        <taxon>Endopterygota</taxon>
        <taxon>Lepidoptera</taxon>
        <taxon>Glossata</taxon>
        <taxon>Ditrysia</taxon>
        <taxon>Papilionoidea</taxon>
        <taxon>Nymphalidae</taxon>
        <taxon>Nymphalinae</taxon>
        <taxon>Euphydryas</taxon>
    </lineage>
</organism>
<feature type="compositionally biased region" description="Basic and acidic residues" evidence="1">
    <location>
        <begin position="38"/>
        <end position="58"/>
    </location>
</feature>
<feature type="region of interest" description="Disordered" evidence="1">
    <location>
        <begin position="1"/>
        <end position="58"/>
    </location>
</feature>
<protein>
    <submittedName>
        <fullName evidence="2">Uncharacterized protein</fullName>
    </submittedName>
</protein>
<evidence type="ECO:0000256" key="1">
    <source>
        <dbReference type="SAM" id="MobiDB-lite"/>
    </source>
</evidence>
<feature type="compositionally biased region" description="Basic and acidic residues" evidence="1">
    <location>
        <begin position="1"/>
        <end position="23"/>
    </location>
</feature>
<keyword evidence="3" id="KW-1185">Reference proteome</keyword>
<name>A0AAU9VE10_EUPED</name>
<reference evidence="2" key="1">
    <citation type="submission" date="2022-03" db="EMBL/GenBank/DDBJ databases">
        <authorList>
            <person name="Tunstrom K."/>
        </authorList>
    </citation>
    <scope>NUCLEOTIDE SEQUENCE</scope>
</reference>
<dbReference type="EMBL" id="CAKOGL010000031">
    <property type="protein sequence ID" value="CAH2108548.1"/>
    <property type="molecule type" value="Genomic_DNA"/>
</dbReference>
<gene>
    <name evidence="2" type="ORF">EEDITHA_LOCUS22472</name>
</gene>
<evidence type="ECO:0000313" key="3">
    <source>
        <dbReference type="Proteomes" id="UP001153954"/>
    </source>
</evidence>
<accession>A0AAU9VE10</accession>